<dbReference type="InterPro" id="IPR038883">
    <property type="entry name" value="AN11006-like"/>
</dbReference>
<protein>
    <recommendedName>
        <fullName evidence="1">DUF7730 domain-containing protein</fullName>
    </recommendedName>
</protein>
<dbReference type="OrthoDB" id="5272396at2759"/>
<evidence type="ECO:0000313" key="2">
    <source>
        <dbReference type="EMBL" id="KAF2433362.1"/>
    </source>
</evidence>
<organism evidence="2 3">
    <name type="scientific">Tothia fuscella</name>
    <dbReference type="NCBI Taxonomy" id="1048955"/>
    <lineage>
        <taxon>Eukaryota</taxon>
        <taxon>Fungi</taxon>
        <taxon>Dikarya</taxon>
        <taxon>Ascomycota</taxon>
        <taxon>Pezizomycotina</taxon>
        <taxon>Dothideomycetes</taxon>
        <taxon>Pleosporomycetidae</taxon>
        <taxon>Venturiales</taxon>
        <taxon>Cylindrosympodiaceae</taxon>
        <taxon>Tothia</taxon>
    </lineage>
</organism>
<reference evidence="2" key="1">
    <citation type="journal article" date="2020" name="Stud. Mycol.">
        <title>101 Dothideomycetes genomes: a test case for predicting lifestyles and emergence of pathogens.</title>
        <authorList>
            <person name="Haridas S."/>
            <person name="Albert R."/>
            <person name="Binder M."/>
            <person name="Bloem J."/>
            <person name="Labutti K."/>
            <person name="Salamov A."/>
            <person name="Andreopoulos B."/>
            <person name="Baker S."/>
            <person name="Barry K."/>
            <person name="Bills G."/>
            <person name="Bluhm B."/>
            <person name="Cannon C."/>
            <person name="Castanera R."/>
            <person name="Culley D."/>
            <person name="Daum C."/>
            <person name="Ezra D."/>
            <person name="Gonzalez J."/>
            <person name="Henrissat B."/>
            <person name="Kuo A."/>
            <person name="Liang C."/>
            <person name="Lipzen A."/>
            <person name="Lutzoni F."/>
            <person name="Magnuson J."/>
            <person name="Mondo S."/>
            <person name="Nolan M."/>
            <person name="Ohm R."/>
            <person name="Pangilinan J."/>
            <person name="Park H.-J."/>
            <person name="Ramirez L."/>
            <person name="Alfaro M."/>
            <person name="Sun H."/>
            <person name="Tritt A."/>
            <person name="Yoshinaga Y."/>
            <person name="Zwiers L.-H."/>
            <person name="Turgeon B."/>
            <person name="Goodwin S."/>
            <person name="Spatafora J."/>
            <person name="Crous P."/>
            <person name="Grigoriev I."/>
        </authorList>
    </citation>
    <scope>NUCLEOTIDE SEQUENCE</scope>
    <source>
        <strain evidence="2">CBS 130266</strain>
    </source>
</reference>
<dbReference type="EMBL" id="MU007021">
    <property type="protein sequence ID" value="KAF2433362.1"/>
    <property type="molecule type" value="Genomic_DNA"/>
</dbReference>
<dbReference type="PANTHER" id="PTHR42085:SF8">
    <property type="entry name" value="F-BOX DOMAIN-CONTAINING PROTEIN"/>
    <property type="match status" value="1"/>
</dbReference>
<sequence>MPGWTSSSKVTQKIGFLDLSRELRDMIYGLALVHSETIDFILDEPVIDNMNVRHRYLGGAYTGEPYTGQPVKPDTLPVRPCAQLLATCRQVHAEASLVLYSHNRFAFSEAKPPGATTLLPQLHPNNLLKIIPFTYRSLVRDVSIACTYAMYYEQNRVACFGDRRMILMDESPHLQDIWRVILQQSRDALYLFSNLQHLEIGIEEVEWEVSQPLLDGTEHLGWDDDKTWSHEKHIDGIAEMLQTWATEGGREIPWQLSVRLICPYYADVVYIDSEEYDHPQVQWLDNFDAAIKQVVQAQRAT</sequence>
<name>A0A9P4NX99_9PEZI</name>
<proteinExistence type="predicted"/>
<evidence type="ECO:0000259" key="1">
    <source>
        <dbReference type="Pfam" id="PF24864"/>
    </source>
</evidence>
<dbReference type="InterPro" id="IPR056632">
    <property type="entry name" value="DUF7730"/>
</dbReference>
<dbReference type="Pfam" id="PF24864">
    <property type="entry name" value="DUF7730"/>
    <property type="match status" value="1"/>
</dbReference>
<gene>
    <name evidence="2" type="ORF">EJ08DRAFT_76303</name>
</gene>
<comment type="caution">
    <text evidence="2">The sequence shown here is derived from an EMBL/GenBank/DDBJ whole genome shotgun (WGS) entry which is preliminary data.</text>
</comment>
<dbReference type="PANTHER" id="PTHR42085">
    <property type="entry name" value="F-BOX DOMAIN-CONTAINING PROTEIN"/>
    <property type="match status" value="1"/>
</dbReference>
<dbReference type="AlphaFoldDB" id="A0A9P4NX99"/>
<accession>A0A9P4NX99</accession>
<feature type="domain" description="DUF7730" evidence="1">
    <location>
        <begin position="17"/>
        <end position="130"/>
    </location>
</feature>
<evidence type="ECO:0000313" key="3">
    <source>
        <dbReference type="Proteomes" id="UP000800235"/>
    </source>
</evidence>
<dbReference type="Proteomes" id="UP000800235">
    <property type="component" value="Unassembled WGS sequence"/>
</dbReference>
<keyword evidence="3" id="KW-1185">Reference proteome</keyword>